<reference evidence="2 3" key="1">
    <citation type="submission" date="2021-05" db="EMBL/GenBank/DDBJ databases">
        <title>Mycobacterium acidophilum sp. nov., an extremely acid-tolerant member of the genus Mycobacterium.</title>
        <authorList>
            <person name="Xia J."/>
        </authorList>
    </citation>
    <scope>NUCLEOTIDE SEQUENCE [LARGE SCALE GENOMIC DNA]</scope>
    <source>
        <strain evidence="2 3">M1</strain>
    </source>
</reference>
<gene>
    <name evidence="2" type="ORF">KIH27_16475</name>
</gene>
<dbReference type="Pfam" id="PF04480">
    <property type="entry name" value="DUF559"/>
    <property type="match status" value="1"/>
</dbReference>
<name>A0ABS5RLX5_9MYCO</name>
<dbReference type="EMBL" id="JAHCLR010000038">
    <property type="protein sequence ID" value="MBS9535184.1"/>
    <property type="molecule type" value="Genomic_DNA"/>
</dbReference>
<dbReference type="InterPro" id="IPR011335">
    <property type="entry name" value="Restrct_endonuc-II-like"/>
</dbReference>
<evidence type="ECO:0000313" key="3">
    <source>
        <dbReference type="Proteomes" id="UP001519535"/>
    </source>
</evidence>
<organism evidence="2 3">
    <name type="scientific">Mycolicibacter acidiphilus</name>
    <dbReference type="NCBI Taxonomy" id="2835306"/>
    <lineage>
        <taxon>Bacteria</taxon>
        <taxon>Bacillati</taxon>
        <taxon>Actinomycetota</taxon>
        <taxon>Actinomycetes</taxon>
        <taxon>Mycobacteriales</taxon>
        <taxon>Mycobacteriaceae</taxon>
        <taxon>Mycolicibacter</taxon>
    </lineage>
</organism>
<dbReference type="InterPro" id="IPR007569">
    <property type="entry name" value="DUF559"/>
</dbReference>
<dbReference type="SUPFAM" id="SSF52980">
    <property type="entry name" value="Restriction endonuclease-like"/>
    <property type="match status" value="1"/>
</dbReference>
<dbReference type="Gene3D" id="3.40.960.10">
    <property type="entry name" value="VSR Endonuclease"/>
    <property type="match status" value="1"/>
</dbReference>
<dbReference type="Proteomes" id="UP001519535">
    <property type="component" value="Unassembled WGS sequence"/>
</dbReference>
<evidence type="ECO:0000259" key="1">
    <source>
        <dbReference type="Pfam" id="PF04480"/>
    </source>
</evidence>
<sequence length="294" mass="32744">MNPELTDLLQRQGGVVTHGQALTHLSGRRLRYAVEDGELHKIWHGIYGDRPPDTELRLCGLDLLTGCRVATCLGTAAATHGFDTEERDVLHVLNPVGRQLRPVPGLVVHRRDGAPLVMVEGRPTTAPAWTAMEVARDLWRPRAFATLGAALRSGTCDAQEMQAAAEGQAGRPGIVKVRALLPVVDPRVESPMESETHLVMVDGGLAPPELQYEIVDRNFQTWRVDFAWPEFKVAVEYDGLDWHSGVDALVRDRRRRAALQEVGWVVVAVIYDDVRRRPLEMLRRIEVQLERAAA</sequence>
<accession>A0ABS5RLX5</accession>
<feature type="domain" description="DUF559" evidence="1">
    <location>
        <begin position="221"/>
        <end position="289"/>
    </location>
</feature>
<comment type="caution">
    <text evidence="2">The sequence shown here is derived from an EMBL/GenBank/DDBJ whole genome shotgun (WGS) entry which is preliminary data.</text>
</comment>
<keyword evidence="3" id="KW-1185">Reference proteome</keyword>
<evidence type="ECO:0000313" key="2">
    <source>
        <dbReference type="EMBL" id="MBS9535184.1"/>
    </source>
</evidence>
<protein>
    <submittedName>
        <fullName evidence="2">DUF559 domain-containing protein</fullName>
    </submittedName>
</protein>
<dbReference type="RefSeq" id="WP_214094045.1">
    <property type="nucleotide sequence ID" value="NZ_JAHCLR010000038.1"/>
</dbReference>
<proteinExistence type="predicted"/>